<evidence type="ECO:0000256" key="6">
    <source>
        <dbReference type="ARBA" id="ARBA00012947"/>
    </source>
</evidence>
<dbReference type="PANTHER" id="PTHR33254">
    <property type="entry name" value="4-HYDROXY-4-METHYL-2-OXOGLUTARATE ALDOLASE 3-RELATED"/>
    <property type="match status" value="1"/>
</dbReference>
<dbReference type="RefSeq" id="WP_284232420.1">
    <property type="nucleotide sequence ID" value="NZ_BSUL01000001.1"/>
</dbReference>
<accession>A0AA37UHD2</accession>
<dbReference type="SUPFAM" id="SSF89562">
    <property type="entry name" value="RraA-like"/>
    <property type="match status" value="1"/>
</dbReference>
<evidence type="ECO:0000256" key="11">
    <source>
        <dbReference type="ARBA" id="ARBA00032305"/>
    </source>
</evidence>
<evidence type="ECO:0000256" key="2">
    <source>
        <dbReference type="ARBA" id="ARBA00001968"/>
    </source>
</evidence>
<evidence type="ECO:0000256" key="5">
    <source>
        <dbReference type="ARBA" id="ARBA00012213"/>
    </source>
</evidence>
<dbReference type="PANTHER" id="PTHR33254:SF4">
    <property type="entry name" value="4-HYDROXY-4-METHYL-2-OXOGLUTARATE ALDOLASE 3-RELATED"/>
    <property type="match status" value="1"/>
</dbReference>
<dbReference type="EMBL" id="BSUL01000001">
    <property type="protein sequence ID" value="GMA28853.1"/>
    <property type="molecule type" value="Genomic_DNA"/>
</dbReference>
<feature type="binding site" evidence="13">
    <location>
        <position position="116"/>
    </location>
    <ligand>
        <name>Mg(2+)</name>
        <dbReference type="ChEBI" id="CHEBI:18420"/>
    </ligand>
</feature>
<dbReference type="GO" id="GO:0008948">
    <property type="term" value="F:oxaloacetate decarboxylase activity"/>
    <property type="evidence" value="ECO:0007669"/>
    <property type="project" value="UniProtKB-EC"/>
</dbReference>
<keyword evidence="13" id="KW-0479">Metal-binding</keyword>
<dbReference type="Proteomes" id="UP001157160">
    <property type="component" value="Unassembled WGS sequence"/>
</dbReference>
<comment type="catalytic activity">
    <reaction evidence="12">
        <text>oxaloacetate + H(+) = pyruvate + CO2</text>
        <dbReference type="Rhea" id="RHEA:15641"/>
        <dbReference type="ChEBI" id="CHEBI:15361"/>
        <dbReference type="ChEBI" id="CHEBI:15378"/>
        <dbReference type="ChEBI" id="CHEBI:16452"/>
        <dbReference type="ChEBI" id="CHEBI:16526"/>
        <dbReference type="EC" id="4.1.1.112"/>
    </reaction>
</comment>
<comment type="cofactor">
    <cofactor evidence="13">
        <name>Mg(2+)</name>
        <dbReference type="ChEBI" id="CHEBI:18420"/>
    </cofactor>
</comment>
<dbReference type="GO" id="GO:0046872">
    <property type="term" value="F:metal ion binding"/>
    <property type="evidence" value="ECO:0007669"/>
    <property type="project" value="UniProtKB-KW"/>
</dbReference>
<comment type="cofactor">
    <cofactor evidence="2">
        <name>a divalent metal cation</name>
        <dbReference type="ChEBI" id="CHEBI:60240"/>
    </cofactor>
</comment>
<evidence type="ECO:0000313" key="15">
    <source>
        <dbReference type="Proteomes" id="UP001157160"/>
    </source>
</evidence>
<comment type="similarity">
    <text evidence="3">Belongs to the class II aldolase/RraA-like family.</text>
</comment>
<organism evidence="14 15">
    <name type="scientific">Arenivirga flava</name>
    <dbReference type="NCBI Taxonomy" id="1930060"/>
    <lineage>
        <taxon>Bacteria</taxon>
        <taxon>Bacillati</taxon>
        <taxon>Actinomycetota</taxon>
        <taxon>Actinomycetes</taxon>
        <taxon>Micrococcales</taxon>
        <taxon>Microbacteriaceae</taxon>
        <taxon>Arenivirga</taxon>
    </lineage>
</organism>
<evidence type="ECO:0000256" key="9">
    <source>
        <dbReference type="ARBA" id="ARBA00029596"/>
    </source>
</evidence>
<name>A0AA37UHD2_9MICO</name>
<dbReference type="InterPro" id="IPR036704">
    <property type="entry name" value="RraA/RraA-like_sf"/>
</dbReference>
<keyword evidence="15" id="KW-1185">Reference proteome</keyword>
<keyword evidence="13" id="KW-0460">Magnesium</keyword>
<dbReference type="Pfam" id="PF03737">
    <property type="entry name" value="RraA-like"/>
    <property type="match status" value="1"/>
</dbReference>
<feature type="binding site" evidence="13">
    <location>
        <begin position="93"/>
        <end position="96"/>
    </location>
    <ligand>
        <name>substrate</name>
    </ligand>
</feature>
<sequence length="219" mass="22789">MGTDSVLRERFAKLDTAAVSDALDQFGLPSGVAGLPLATAAAPVIGYAVTAVMEPYTGGAAGAHILTDVVDRANDQDVLVIDNGGRLDVSTWGGILALGAVSRGVRGVLIDGACRDVEESRQLGLPVYARGAVPATARGRLRQRSSGEPARLLGRTVHEGDVVFHDDTGFVVVPAARVDEVLAAAEAVVARERAIADEIRRGAPLHEAMHDARLAGVER</sequence>
<reference evidence="14 15" key="1">
    <citation type="journal article" date="2014" name="Int. J. Syst. Evol. Microbiol.">
        <title>Complete genome sequence of Corynebacterium casei LMG S-19264T (=DSM 44701T), isolated from a smear-ripened cheese.</title>
        <authorList>
            <consortium name="US DOE Joint Genome Institute (JGI-PGF)"/>
            <person name="Walter F."/>
            <person name="Albersmeier A."/>
            <person name="Kalinowski J."/>
            <person name="Ruckert C."/>
        </authorList>
    </citation>
    <scope>NUCLEOTIDE SEQUENCE [LARGE SCALE GENOMIC DNA]</scope>
    <source>
        <strain evidence="14 15">NBRC 112289</strain>
    </source>
</reference>
<feature type="binding site" evidence="13">
    <location>
        <position position="115"/>
    </location>
    <ligand>
        <name>substrate</name>
    </ligand>
</feature>
<dbReference type="EC" id="4.1.3.17" evidence="5"/>
<comment type="function">
    <text evidence="8">Catalyzes the aldol cleavage of 4-hydroxy-4-methyl-2-oxoglutarate (HMG) into 2 molecules of pyruvate. Also contains a secondary oxaloacetate (OAA) decarboxylase activity due to the common pyruvate enolate transition state formed following C-C bond cleavage in the retro-aldol and decarboxylation reactions.</text>
</comment>
<evidence type="ECO:0000256" key="12">
    <source>
        <dbReference type="ARBA" id="ARBA00047973"/>
    </source>
</evidence>
<evidence type="ECO:0000256" key="3">
    <source>
        <dbReference type="ARBA" id="ARBA00008621"/>
    </source>
</evidence>
<dbReference type="Gene3D" id="3.50.30.40">
    <property type="entry name" value="Ribonuclease E inhibitor RraA/RraA-like"/>
    <property type="match status" value="1"/>
</dbReference>
<comment type="caution">
    <text evidence="14">The sequence shown here is derived from an EMBL/GenBank/DDBJ whole genome shotgun (WGS) entry which is preliminary data.</text>
</comment>
<gene>
    <name evidence="14" type="ORF">GCM10025874_21060</name>
</gene>
<evidence type="ECO:0000256" key="10">
    <source>
        <dbReference type="ARBA" id="ARBA00030169"/>
    </source>
</evidence>
<dbReference type="InterPro" id="IPR005493">
    <property type="entry name" value="RraA/RraA-like"/>
</dbReference>
<comment type="catalytic activity">
    <reaction evidence="1">
        <text>4-hydroxy-4-methyl-2-oxoglutarate = 2 pyruvate</text>
        <dbReference type="Rhea" id="RHEA:22748"/>
        <dbReference type="ChEBI" id="CHEBI:15361"/>
        <dbReference type="ChEBI" id="CHEBI:58276"/>
        <dbReference type="EC" id="4.1.3.17"/>
    </reaction>
</comment>
<dbReference type="CDD" id="cd16841">
    <property type="entry name" value="RraA_family"/>
    <property type="match status" value="1"/>
</dbReference>
<evidence type="ECO:0000256" key="8">
    <source>
        <dbReference type="ARBA" id="ARBA00025046"/>
    </source>
</evidence>
<protein>
    <recommendedName>
        <fullName evidence="7">Putative 4-hydroxy-4-methyl-2-oxoglutarate aldolase</fullName>
        <ecNumber evidence="6">4.1.1.112</ecNumber>
        <ecNumber evidence="5">4.1.3.17</ecNumber>
    </recommendedName>
    <alternativeName>
        <fullName evidence="11">Oxaloacetate decarboxylase</fullName>
    </alternativeName>
    <alternativeName>
        <fullName evidence="9">Regulator of ribonuclease activity homolog</fullName>
    </alternativeName>
    <alternativeName>
        <fullName evidence="10">RraA-like protein</fullName>
    </alternativeName>
</protein>
<evidence type="ECO:0000256" key="1">
    <source>
        <dbReference type="ARBA" id="ARBA00001342"/>
    </source>
</evidence>
<evidence type="ECO:0000256" key="7">
    <source>
        <dbReference type="ARBA" id="ARBA00016549"/>
    </source>
</evidence>
<evidence type="ECO:0000256" key="13">
    <source>
        <dbReference type="PIRSR" id="PIRSR605493-1"/>
    </source>
</evidence>
<dbReference type="EC" id="4.1.1.112" evidence="6"/>
<dbReference type="GO" id="GO:0047443">
    <property type="term" value="F:4-hydroxy-4-methyl-2-oxoglutarate aldolase activity"/>
    <property type="evidence" value="ECO:0007669"/>
    <property type="project" value="UniProtKB-EC"/>
</dbReference>
<proteinExistence type="inferred from homology"/>
<dbReference type="AlphaFoldDB" id="A0AA37UHD2"/>
<comment type="subunit">
    <text evidence="4">Homotrimer.</text>
</comment>
<evidence type="ECO:0000256" key="4">
    <source>
        <dbReference type="ARBA" id="ARBA00011233"/>
    </source>
</evidence>
<evidence type="ECO:0000313" key="14">
    <source>
        <dbReference type="EMBL" id="GMA28853.1"/>
    </source>
</evidence>